<dbReference type="PROSITE" id="PS00108">
    <property type="entry name" value="PROTEIN_KINASE_ST"/>
    <property type="match status" value="1"/>
</dbReference>
<dbReference type="OrthoDB" id="191835at2759"/>
<name>A0A9W7L8W9_9STRA</name>
<feature type="region of interest" description="Disordered" evidence="10">
    <location>
        <begin position="848"/>
        <end position="868"/>
    </location>
</feature>
<dbReference type="GO" id="GO:0005524">
    <property type="term" value="F:ATP binding"/>
    <property type="evidence" value="ECO:0007669"/>
    <property type="project" value="UniProtKB-UniRule"/>
</dbReference>
<dbReference type="InterPro" id="IPR008271">
    <property type="entry name" value="Ser/Thr_kinase_AS"/>
</dbReference>
<evidence type="ECO:0000256" key="5">
    <source>
        <dbReference type="ARBA" id="ARBA00022777"/>
    </source>
</evidence>
<dbReference type="PANTHER" id="PTHR24356:SF1">
    <property type="entry name" value="SERINE_THREONINE-PROTEIN KINASE GREATWALL"/>
    <property type="match status" value="1"/>
</dbReference>
<evidence type="ECO:0000256" key="8">
    <source>
        <dbReference type="ARBA" id="ARBA00048679"/>
    </source>
</evidence>
<comment type="catalytic activity">
    <reaction evidence="8">
        <text>L-seryl-[protein] + ATP = O-phospho-L-seryl-[protein] + ADP + H(+)</text>
        <dbReference type="Rhea" id="RHEA:17989"/>
        <dbReference type="Rhea" id="RHEA-COMP:9863"/>
        <dbReference type="Rhea" id="RHEA-COMP:11604"/>
        <dbReference type="ChEBI" id="CHEBI:15378"/>
        <dbReference type="ChEBI" id="CHEBI:29999"/>
        <dbReference type="ChEBI" id="CHEBI:30616"/>
        <dbReference type="ChEBI" id="CHEBI:83421"/>
        <dbReference type="ChEBI" id="CHEBI:456216"/>
        <dbReference type="EC" id="2.7.11.1"/>
    </reaction>
</comment>
<dbReference type="GO" id="GO:0035556">
    <property type="term" value="P:intracellular signal transduction"/>
    <property type="evidence" value="ECO:0007669"/>
    <property type="project" value="TreeGrafter"/>
</dbReference>
<feature type="region of interest" description="Disordered" evidence="10">
    <location>
        <begin position="1"/>
        <end position="36"/>
    </location>
</feature>
<dbReference type="InterPro" id="IPR036305">
    <property type="entry name" value="RGS_sf"/>
</dbReference>
<dbReference type="EC" id="2.7.11.1" evidence="1"/>
<dbReference type="PROSITE" id="PS00107">
    <property type="entry name" value="PROTEIN_KINASE_ATP"/>
    <property type="match status" value="1"/>
</dbReference>
<dbReference type="InterPro" id="IPR017441">
    <property type="entry name" value="Protein_kinase_ATP_BS"/>
</dbReference>
<gene>
    <name evidence="12" type="ORF">TrCOL_g11712</name>
</gene>
<comment type="caution">
    <text evidence="12">The sequence shown here is derived from an EMBL/GenBank/DDBJ whole genome shotgun (WGS) entry which is preliminary data.</text>
</comment>
<evidence type="ECO:0000259" key="11">
    <source>
        <dbReference type="PROSITE" id="PS50011"/>
    </source>
</evidence>
<feature type="domain" description="Protein kinase" evidence="11">
    <location>
        <begin position="341"/>
        <end position="816"/>
    </location>
</feature>
<dbReference type="InterPro" id="IPR000719">
    <property type="entry name" value="Prot_kinase_dom"/>
</dbReference>
<feature type="compositionally biased region" description="Polar residues" evidence="10">
    <location>
        <begin position="615"/>
        <end position="634"/>
    </location>
</feature>
<dbReference type="GO" id="GO:0004674">
    <property type="term" value="F:protein serine/threonine kinase activity"/>
    <property type="evidence" value="ECO:0007669"/>
    <property type="project" value="UniProtKB-KW"/>
</dbReference>
<evidence type="ECO:0000256" key="10">
    <source>
        <dbReference type="SAM" id="MobiDB-lite"/>
    </source>
</evidence>
<protein>
    <recommendedName>
        <fullName evidence="1">non-specific serine/threonine protein kinase</fullName>
        <ecNumber evidence="1">2.7.11.1</ecNumber>
    </recommendedName>
</protein>
<dbReference type="InterPro" id="IPR050236">
    <property type="entry name" value="Ser_Thr_kinase_AGC"/>
</dbReference>
<evidence type="ECO:0000313" key="12">
    <source>
        <dbReference type="EMBL" id="GMI40659.1"/>
    </source>
</evidence>
<proteinExistence type="predicted"/>
<keyword evidence="2" id="KW-0723">Serine/threonine-protein kinase</keyword>
<dbReference type="SUPFAM" id="SSF56112">
    <property type="entry name" value="Protein kinase-like (PK-like)"/>
    <property type="match status" value="1"/>
</dbReference>
<feature type="binding site" evidence="9">
    <location>
        <position position="370"/>
    </location>
    <ligand>
        <name>ATP</name>
        <dbReference type="ChEBI" id="CHEBI:30616"/>
    </ligand>
</feature>
<evidence type="ECO:0000256" key="7">
    <source>
        <dbReference type="ARBA" id="ARBA00047899"/>
    </source>
</evidence>
<dbReference type="Pfam" id="PF00069">
    <property type="entry name" value="Pkinase"/>
    <property type="match status" value="2"/>
</dbReference>
<keyword evidence="3" id="KW-0808">Transferase</keyword>
<dbReference type="InterPro" id="IPR044926">
    <property type="entry name" value="RGS_subdomain_2"/>
</dbReference>
<dbReference type="EMBL" id="BRYA01001231">
    <property type="protein sequence ID" value="GMI40659.1"/>
    <property type="molecule type" value="Genomic_DNA"/>
</dbReference>
<dbReference type="AlphaFoldDB" id="A0A9W7L8W9"/>
<dbReference type="PANTHER" id="PTHR24356">
    <property type="entry name" value="SERINE/THREONINE-PROTEIN KINASE"/>
    <property type="match status" value="1"/>
</dbReference>
<evidence type="ECO:0000256" key="9">
    <source>
        <dbReference type="PROSITE-ProRule" id="PRU10141"/>
    </source>
</evidence>
<dbReference type="Gene3D" id="3.30.200.20">
    <property type="entry name" value="Phosphorylase Kinase, domain 1"/>
    <property type="match status" value="1"/>
</dbReference>
<keyword evidence="4 9" id="KW-0547">Nucleotide-binding</keyword>
<comment type="catalytic activity">
    <reaction evidence="7">
        <text>L-threonyl-[protein] + ATP = O-phospho-L-threonyl-[protein] + ADP + H(+)</text>
        <dbReference type="Rhea" id="RHEA:46608"/>
        <dbReference type="Rhea" id="RHEA-COMP:11060"/>
        <dbReference type="Rhea" id="RHEA-COMP:11605"/>
        <dbReference type="ChEBI" id="CHEBI:15378"/>
        <dbReference type="ChEBI" id="CHEBI:30013"/>
        <dbReference type="ChEBI" id="CHEBI:30616"/>
        <dbReference type="ChEBI" id="CHEBI:61977"/>
        <dbReference type="ChEBI" id="CHEBI:456216"/>
        <dbReference type="EC" id="2.7.11.1"/>
    </reaction>
</comment>
<dbReference type="Gene3D" id="1.10.167.10">
    <property type="entry name" value="Regulator of G-protein Signalling 4, domain 2"/>
    <property type="match status" value="1"/>
</dbReference>
<feature type="region of interest" description="Disordered" evidence="10">
    <location>
        <begin position="598"/>
        <end position="634"/>
    </location>
</feature>
<dbReference type="SUPFAM" id="SSF48097">
    <property type="entry name" value="Regulator of G-protein signaling, RGS"/>
    <property type="match status" value="1"/>
</dbReference>
<evidence type="ECO:0000313" key="13">
    <source>
        <dbReference type="Proteomes" id="UP001165065"/>
    </source>
</evidence>
<dbReference type="Proteomes" id="UP001165065">
    <property type="component" value="Unassembled WGS sequence"/>
</dbReference>
<keyword evidence="13" id="KW-1185">Reference proteome</keyword>
<dbReference type="PROSITE" id="PS50011">
    <property type="entry name" value="PROTEIN_KINASE_DOM"/>
    <property type="match status" value="1"/>
</dbReference>
<evidence type="ECO:0000256" key="4">
    <source>
        <dbReference type="ARBA" id="ARBA00022741"/>
    </source>
</evidence>
<feature type="compositionally biased region" description="Basic and acidic residues" evidence="10">
    <location>
        <begin position="602"/>
        <end position="614"/>
    </location>
</feature>
<accession>A0A9W7L8W9</accession>
<evidence type="ECO:0000256" key="6">
    <source>
        <dbReference type="ARBA" id="ARBA00022840"/>
    </source>
</evidence>
<feature type="compositionally biased region" description="Basic and acidic residues" evidence="10">
    <location>
        <begin position="17"/>
        <end position="29"/>
    </location>
</feature>
<keyword evidence="6 9" id="KW-0067">ATP-binding</keyword>
<keyword evidence="5" id="KW-0418">Kinase</keyword>
<evidence type="ECO:0000256" key="1">
    <source>
        <dbReference type="ARBA" id="ARBA00012513"/>
    </source>
</evidence>
<organism evidence="12 13">
    <name type="scientific">Triparma columacea</name>
    <dbReference type="NCBI Taxonomy" id="722753"/>
    <lineage>
        <taxon>Eukaryota</taxon>
        <taxon>Sar</taxon>
        <taxon>Stramenopiles</taxon>
        <taxon>Ochrophyta</taxon>
        <taxon>Bolidophyceae</taxon>
        <taxon>Parmales</taxon>
        <taxon>Triparmaceae</taxon>
        <taxon>Triparma</taxon>
    </lineage>
</organism>
<evidence type="ECO:0000256" key="2">
    <source>
        <dbReference type="ARBA" id="ARBA00022527"/>
    </source>
</evidence>
<dbReference type="SMART" id="SM00220">
    <property type="entry name" value="S_TKc"/>
    <property type="match status" value="1"/>
</dbReference>
<dbReference type="InterPro" id="IPR011009">
    <property type="entry name" value="Kinase-like_dom_sf"/>
</dbReference>
<sequence>MGSLCSKGVDSVQPEPNPKKEAHESRSSRTDPNYNNPQQVIMRLQHSPNAEVRELQFQKEMISIKEKKGGSRIFRRLSSTNRIGDIERIHSIKEGKSGRRKSVDFNKINYGRRGSLDYDSDPSNHELRYLMETTTGQKHLVNFMNSLTDDEVKKRSLVCMYCWLDCTAYTDMSSVHLKIRKCIHIYNFYVERQSPMFVEVLEEKHRVAIRKAIFKLVENLLSDSQKSEKVAAVPKVAVDVDEHGKEKESGSRVFMPRKLDYETLINSSSGQLNTFNARALNNMNFNALSNKSFRYLVNSILPQFQMSPQYGLFKEAMKKENAMAEGQDARMRKAKIYVDDFQYIRLLGRGGFARVVHVIKRSTGHHYAMKIQSKAALVKFHGMDEGGLELEKTMLANNQNPFIVDLQYALQTDVCAILVLGLVGGGDLSDLIASSPNKRLPEDLAKVYAYEIATALNHLHENGVVYRDLKPSNILVDDNGHLKLTDMGLAAPMYVFDEESKIDDDSMGNKGGGGEKAIAGGNAAAALSRTARASAEISKEAKEVELAMADAFQAARAEEQPGLSSSYASLDRNRNKKTLTRAPEGEISVAQSPIDYNQRKLSYKENNRSDKSKGSNDSYITSSDGNGLTSPSGSLGKNSSFFGSVAQYSKSEPPKGMKNPRYDDKREEWVEANPDKRPIKRKSIVGTRAYLAPEMVEQVFDAERAGYTKMVDFFAMGVTVFEMCCGVRPWANFEPSKGARSSEIADPFAMDSENLMKVIQLRQNRKKFPPGFVSKLHKVDFPSHVSEDAIDFITQLLERDPALRMGYKEADEHIWLKDLDKEKILHTSMGTVPEWVTKAISERKMRNFNLSNGDKGSKKKKKFSTGDQETQEVWVPQYKNFDDLLSVLRAKDKNHSKLKWSEELTNEAQHIFGDWDYISPGCLKEELKAIENVSQPSGPH</sequence>
<dbReference type="Gene3D" id="1.10.510.10">
    <property type="entry name" value="Transferase(Phosphotransferase) domain 1"/>
    <property type="match status" value="2"/>
</dbReference>
<evidence type="ECO:0000256" key="3">
    <source>
        <dbReference type="ARBA" id="ARBA00022679"/>
    </source>
</evidence>
<reference evidence="13" key="1">
    <citation type="journal article" date="2023" name="Commun. Biol.">
        <title>Genome analysis of Parmales, the sister group of diatoms, reveals the evolutionary specialization of diatoms from phago-mixotrophs to photoautotrophs.</title>
        <authorList>
            <person name="Ban H."/>
            <person name="Sato S."/>
            <person name="Yoshikawa S."/>
            <person name="Yamada K."/>
            <person name="Nakamura Y."/>
            <person name="Ichinomiya M."/>
            <person name="Sato N."/>
            <person name="Blanc-Mathieu R."/>
            <person name="Endo H."/>
            <person name="Kuwata A."/>
            <person name="Ogata H."/>
        </authorList>
    </citation>
    <scope>NUCLEOTIDE SEQUENCE [LARGE SCALE GENOMIC DNA]</scope>
</reference>